<evidence type="ECO:0000313" key="3">
    <source>
        <dbReference type="EMBL" id="GHO59591.1"/>
    </source>
</evidence>
<protein>
    <recommendedName>
        <fullName evidence="2">Response regulatory domain-containing protein</fullName>
    </recommendedName>
</protein>
<dbReference type="SUPFAM" id="SSF52172">
    <property type="entry name" value="CheY-like"/>
    <property type="match status" value="1"/>
</dbReference>
<sequence>MRTMSRQVSQKRVLLVASDINSGFGLSQAIKEATPYQVIFAINVLQALKILAAVQPHLVLVDEQLQGIDGASFIDHIHSLLPKQGVPVVLLTKNCSQYPPFIVSATTLNMACDQDFLVHHLQHVLEYTLAIPPLKG</sequence>
<keyword evidence="4" id="KW-1185">Reference proteome</keyword>
<feature type="modified residue" description="4-aspartylphosphate" evidence="1">
    <location>
        <position position="62"/>
    </location>
</feature>
<comment type="caution">
    <text evidence="3">The sequence shown here is derived from an EMBL/GenBank/DDBJ whole genome shotgun (WGS) entry which is preliminary data.</text>
</comment>
<feature type="domain" description="Response regulatory" evidence="2">
    <location>
        <begin position="12"/>
        <end position="136"/>
    </location>
</feature>
<proteinExistence type="predicted"/>
<evidence type="ECO:0000256" key="1">
    <source>
        <dbReference type="PROSITE-ProRule" id="PRU00169"/>
    </source>
</evidence>
<gene>
    <name evidence="3" type="ORF">KSB_80660</name>
</gene>
<accession>A0ABQ3V342</accession>
<dbReference type="PROSITE" id="PS50110">
    <property type="entry name" value="RESPONSE_REGULATORY"/>
    <property type="match status" value="1"/>
</dbReference>
<organism evidence="3 4">
    <name type="scientific">Ktedonobacter robiniae</name>
    <dbReference type="NCBI Taxonomy" id="2778365"/>
    <lineage>
        <taxon>Bacteria</taxon>
        <taxon>Bacillati</taxon>
        <taxon>Chloroflexota</taxon>
        <taxon>Ktedonobacteria</taxon>
        <taxon>Ktedonobacterales</taxon>
        <taxon>Ktedonobacteraceae</taxon>
        <taxon>Ktedonobacter</taxon>
    </lineage>
</organism>
<evidence type="ECO:0000259" key="2">
    <source>
        <dbReference type="PROSITE" id="PS50110"/>
    </source>
</evidence>
<dbReference type="Proteomes" id="UP000654345">
    <property type="component" value="Unassembled WGS sequence"/>
</dbReference>
<evidence type="ECO:0000313" key="4">
    <source>
        <dbReference type="Proteomes" id="UP000654345"/>
    </source>
</evidence>
<reference evidence="3 4" key="1">
    <citation type="journal article" date="2021" name="Int. J. Syst. Evol. Microbiol.">
        <title>Reticulibacter mediterranei gen. nov., sp. nov., within the new family Reticulibacteraceae fam. nov., and Ktedonospora formicarum gen. nov., sp. nov., Ktedonobacter robiniae sp. nov., Dictyobacter formicarum sp. nov. and Dictyobacter arantiisoli sp. nov., belonging to the class Ktedonobacteria.</title>
        <authorList>
            <person name="Yabe S."/>
            <person name="Zheng Y."/>
            <person name="Wang C.M."/>
            <person name="Sakai Y."/>
            <person name="Abe K."/>
            <person name="Yokota A."/>
            <person name="Donadio S."/>
            <person name="Cavaletti L."/>
            <person name="Monciardini P."/>
        </authorList>
    </citation>
    <scope>NUCLEOTIDE SEQUENCE [LARGE SCALE GENOMIC DNA]</scope>
    <source>
        <strain evidence="3 4">SOSP1-30</strain>
    </source>
</reference>
<dbReference type="InterPro" id="IPR011006">
    <property type="entry name" value="CheY-like_superfamily"/>
</dbReference>
<dbReference type="Gene3D" id="3.40.50.2300">
    <property type="match status" value="1"/>
</dbReference>
<keyword evidence="1" id="KW-0597">Phosphoprotein</keyword>
<dbReference type="EMBL" id="BNJG01000003">
    <property type="protein sequence ID" value="GHO59591.1"/>
    <property type="molecule type" value="Genomic_DNA"/>
</dbReference>
<name>A0ABQ3V342_9CHLR</name>
<dbReference type="InterPro" id="IPR001789">
    <property type="entry name" value="Sig_transdc_resp-reg_receiver"/>
</dbReference>